<feature type="transmembrane region" description="Helical" evidence="1">
    <location>
        <begin position="75"/>
        <end position="94"/>
    </location>
</feature>
<evidence type="ECO:0000256" key="1">
    <source>
        <dbReference type="SAM" id="Phobius"/>
    </source>
</evidence>
<evidence type="ECO:0000313" key="3">
    <source>
        <dbReference type="Proteomes" id="UP000243348"/>
    </source>
</evidence>
<keyword evidence="1" id="KW-0472">Membrane</keyword>
<gene>
    <name evidence="2" type="ORF">CMESO_261</name>
</gene>
<organism evidence="2 3">
    <name type="scientific">Chroomonas mesostigmatica CCMP1168</name>
    <dbReference type="NCBI Taxonomy" id="1195612"/>
    <lineage>
        <taxon>Eukaryota</taxon>
        <taxon>Cryptophyceae</taxon>
        <taxon>Pyrenomonadales</taxon>
        <taxon>Chroomonadaceae</taxon>
        <taxon>Chroomonas</taxon>
    </lineage>
</organism>
<accession>J7G812</accession>
<feature type="transmembrane region" description="Helical" evidence="1">
    <location>
        <begin position="291"/>
        <end position="308"/>
    </location>
</feature>
<dbReference type="EMBL" id="CP003681">
    <property type="protein sequence ID" value="AFP65433.1"/>
    <property type="molecule type" value="Genomic_DNA"/>
</dbReference>
<feature type="transmembrane region" description="Helical" evidence="1">
    <location>
        <begin position="140"/>
        <end position="160"/>
    </location>
</feature>
<evidence type="ECO:0000313" key="2">
    <source>
        <dbReference type="EMBL" id="AFP65433.1"/>
    </source>
</evidence>
<keyword evidence="1" id="KW-0812">Transmembrane</keyword>
<feature type="transmembrane region" description="Helical" evidence="1">
    <location>
        <begin position="259"/>
        <end position="279"/>
    </location>
</feature>
<sequence>MLLYLIGIKSDFKKNNNNFGSFFKKTKRNYEATQKKIVSRKIYFYPEFFTSGKKDLYFLKKKKINFIKFKKKQKYLIQILGIFYGIIIMNRVLVSQVTYFSFISSFVQKITFFERSFFFILLFSLLFSQKAYFSKSIEQTLIAAGIYVFFFEIENNFFFFSHNIENLSLIVFSHIFIVLAFWSQKNPNKKLKKNFSNVSASFTEIKILLTTHSVIKIFFQGIFNILLVEQRKILFPFFLTNWAACVSTTNLLEFSRNTFFLKSGLVLFFLFLTLFFLYYQAFLTKTIKKNLLFPLFRLNFIFQLAFIFKKKKLKNMTAKSFFLIKTDGLIENVNDLFLEDYSSKNFSFFEDKSRWKITRKGINVPFSDSFWNNESSFPKKKLSWKIKANKNQ</sequence>
<reference evidence="2 3" key="1">
    <citation type="journal article" date="2012" name="Genome Biol. Evol.">
        <title>Nucleomorph genome sequence of the cryptophyte alga Chroomonas mesostigmatica CCMP1168 reveals lineage-specific gene loss and genome complexity.</title>
        <authorList>
            <person name="Moore C.E."/>
            <person name="Curtis B."/>
            <person name="Mills T."/>
            <person name="Tanifuji G."/>
            <person name="Archibald J.M."/>
        </authorList>
    </citation>
    <scope>NUCLEOTIDE SEQUENCE [LARGE SCALE GENOMIC DNA]</scope>
    <source>
        <strain evidence="2 3">CCMP1168</strain>
    </source>
</reference>
<dbReference type="AlphaFoldDB" id="J7G812"/>
<keyword evidence="1" id="KW-1133">Transmembrane helix</keyword>
<protein>
    <submittedName>
        <fullName evidence="2">Uncharacterized protein</fullName>
    </submittedName>
</protein>
<proteinExistence type="predicted"/>
<dbReference type="Proteomes" id="UP000243348">
    <property type="component" value="Nucleomorph 2"/>
</dbReference>
<name>J7G812_9CRYP</name>
<geneLocation type="nucleomorph" evidence="2"/>
<feature type="transmembrane region" description="Helical" evidence="1">
    <location>
        <begin position="106"/>
        <end position="128"/>
    </location>
</feature>
<keyword evidence="2" id="KW-0542">Nucleomorph</keyword>
<feature type="transmembrane region" description="Helical" evidence="1">
    <location>
        <begin position="166"/>
        <end position="184"/>
    </location>
</feature>